<sequence>MQFSNIKSLTGWCFQIEAVCLVKVQKFGEQQTSPAFADVTPHDLKAQAAMVMLKINRLPAEQRAVLWALHVQRETEMVYLTTHTPCRFGFKTDLDIIRKWATGEGPGCRELGDRAHVNYRTVHRYEKAVIKAVELLMHKAYAALEKPHAEMLERLCYADARSESAILGAAA</sequence>
<dbReference type="EMBL" id="JACERN010000014">
    <property type="protein sequence ID" value="MBA4707527.1"/>
    <property type="molecule type" value="Genomic_DNA"/>
</dbReference>
<dbReference type="Proteomes" id="UP000545606">
    <property type="component" value="Unassembled WGS sequence"/>
</dbReference>
<comment type="caution">
    <text evidence="1">The sequence shown here is derived from an EMBL/GenBank/DDBJ whole genome shotgun (WGS) entry which is preliminary data.</text>
</comment>
<organism evidence="1 2">
    <name type="scientific">Aquitalea aquatica</name>
    <dbReference type="NCBI Taxonomy" id="3044273"/>
    <lineage>
        <taxon>Bacteria</taxon>
        <taxon>Pseudomonadati</taxon>
        <taxon>Pseudomonadota</taxon>
        <taxon>Betaproteobacteria</taxon>
        <taxon>Neisseriales</taxon>
        <taxon>Chromobacteriaceae</taxon>
        <taxon>Aquitalea</taxon>
    </lineage>
</organism>
<protein>
    <submittedName>
        <fullName evidence="1">Uncharacterized protein</fullName>
    </submittedName>
</protein>
<accession>A0A838Y4Q3</accession>
<reference evidence="1 2" key="1">
    <citation type="submission" date="2020-07" db="EMBL/GenBank/DDBJ databases">
        <title>Draft genome sequence of violacein-producing bacteria and related species.</title>
        <authorList>
            <person name="Wilson H.S."/>
            <person name="De Leon M.E."/>
        </authorList>
    </citation>
    <scope>NUCLEOTIDE SEQUENCE [LARGE SCALE GENOMIC DNA]</scope>
    <source>
        <strain evidence="1 2">HSC-21Su07</strain>
    </source>
</reference>
<evidence type="ECO:0000313" key="1">
    <source>
        <dbReference type="EMBL" id="MBA4707527.1"/>
    </source>
</evidence>
<proteinExistence type="predicted"/>
<gene>
    <name evidence="1" type="ORF">H2Z84_03845</name>
</gene>
<dbReference type="AlphaFoldDB" id="A0A838Y4Q3"/>
<evidence type="ECO:0000313" key="2">
    <source>
        <dbReference type="Proteomes" id="UP000545606"/>
    </source>
</evidence>
<keyword evidence="2" id="KW-1185">Reference proteome</keyword>
<dbReference type="RefSeq" id="WP_181834806.1">
    <property type="nucleotide sequence ID" value="NZ_JACERN010000014.1"/>
</dbReference>
<name>A0A838Y4Q3_9NEIS</name>